<evidence type="ECO:0000256" key="5">
    <source>
        <dbReference type="ARBA" id="ARBA00022801"/>
    </source>
</evidence>
<evidence type="ECO:0000256" key="3">
    <source>
        <dbReference type="ARBA" id="ARBA00022670"/>
    </source>
</evidence>
<keyword evidence="6" id="KW-0788">Thiol protease</keyword>
<dbReference type="EMBL" id="JAUEDM010000008">
    <property type="protein sequence ID" value="KAK3312595.1"/>
    <property type="molecule type" value="Genomic_DNA"/>
</dbReference>
<dbReference type="InterPro" id="IPR022099">
    <property type="entry name" value="DUF3638"/>
</dbReference>
<sequence>MGIEKSWATRDEGRVDGGALGESIARLYQEFESVSRDVVDESDENFSVKYELIYTMGAQEAVEMSPGRWILIQQILALVETAVRQLMADSVHTNLAEGLIFEDHGVGRVPVIRILEESADRHLIGVLAATICRRGLTGFPVAHKNERMRQAVHNYISVNQVTPEDLALVEDFDTTGLFNSPTTKNAVLLLRGLLAKGVLLFALGQKRFRVNYGLAPARRPPTMLAVPYRAKDMPSPRSEFSHPDVVIVLTCLSYYYSGLSDEQLYTCFQLLHDDSDQAEQEYGRWAAQAPDLPPSFQHFSSINIEDKPQCETIVFPALRHARPVVDFFLAYVVFPKEMKQFPLKLSSSGWDLAKPKKHHPLTGFSGTNDSKAVLPLSVTALDLQPHTNAAVLSTILRDESIVLEVGTGGEGSSSRPSALSKEMLLSSLTRSQPPMRVILDIGAQVVESSNLQMAKNLLDVVPASSADAVIFFDHQDELSVLLRNGDVVPFLTSPFATRTDRCLVFLDQAHTRGTDLKLPDDYRAAVTLEPGVTKDTLVQACMRMRKLGRGQSLPNTDFIAWVISETWDETVRSVPLWATQGIRHARQEAIWKRVEENGGVFSSSDAQEYLEPEAMCLEERLPTQASADPSADDKTAKHGEMDAHTRAIREKLVAFSRATSSTASSALQEEQERELAPEIEEERQVARPPPRIALPHKLDHRLVQFVRTGNTKLLTSAAFRPCYSVMSTTSAAALFAPGIATFPTDLLVTEDFARTVDTTGPMYRSDSYQRGVQWVFVRFARTAQDENANPASPAMVVVSQWEASRLKHVIETLPKPSKSQGSSSVPVTLHAYLPRPNLTFSFMEHLKGYTVPAVAADWEPPPDLVMQLNLFAGQLYLRSYNEYKRVCGYLGLAYAENEDEETAVPPDGFVGKRRYLSAALAQARSHFWPRSITRLGVRRQESPLKMMLSLSHGSIFKIKPRLLEKRLVYKSFVAVLLDMAMVVLPLPS</sequence>
<comment type="caution">
    <text evidence="10">The sequence shown here is derived from an EMBL/GenBank/DDBJ whole genome shotgun (WGS) entry which is preliminary data.</text>
</comment>
<organism evidence="10 11">
    <name type="scientific">Apodospora peruviana</name>
    <dbReference type="NCBI Taxonomy" id="516989"/>
    <lineage>
        <taxon>Eukaryota</taxon>
        <taxon>Fungi</taxon>
        <taxon>Dikarya</taxon>
        <taxon>Ascomycota</taxon>
        <taxon>Pezizomycotina</taxon>
        <taxon>Sordariomycetes</taxon>
        <taxon>Sordariomycetidae</taxon>
        <taxon>Sordariales</taxon>
        <taxon>Lasiosphaeriaceae</taxon>
        <taxon>Apodospora</taxon>
    </lineage>
</organism>
<name>A0AAE0HTI9_9PEZI</name>
<feature type="domain" description="DUF3645" evidence="9">
    <location>
        <begin position="218"/>
        <end position="250"/>
    </location>
</feature>
<evidence type="ECO:0000256" key="1">
    <source>
        <dbReference type="ARBA" id="ARBA00000707"/>
    </source>
</evidence>
<reference evidence="10" key="2">
    <citation type="submission" date="2023-06" db="EMBL/GenBank/DDBJ databases">
        <authorList>
            <consortium name="Lawrence Berkeley National Laboratory"/>
            <person name="Haridas S."/>
            <person name="Hensen N."/>
            <person name="Bonometti L."/>
            <person name="Westerberg I."/>
            <person name="Brannstrom I.O."/>
            <person name="Guillou S."/>
            <person name="Cros-Aarteil S."/>
            <person name="Calhoun S."/>
            <person name="Kuo A."/>
            <person name="Mondo S."/>
            <person name="Pangilinan J."/>
            <person name="Riley R."/>
            <person name="Labutti K."/>
            <person name="Andreopoulos B."/>
            <person name="Lipzen A."/>
            <person name="Chen C."/>
            <person name="Yanf M."/>
            <person name="Daum C."/>
            <person name="Ng V."/>
            <person name="Clum A."/>
            <person name="Steindorff A."/>
            <person name="Ohm R."/>
            <person name="Martin F."/>
            <person name="Silar P."/>
            <person name="Natvig D."/>
            <person name="Lalanne C."/>
            <person name="Gautier V."/>
            <person name="Ament-Velasquez S.L."/>
            <person name="Kruys A."/>
            <person name="Hutchinson M.I."/>
            <person name="Powell A.J."/>
            <person name="Barry K."/>
            <person name="Miller A.N."/>
            <person name="Grigoriev I.V."/>
            <person name="Debuchy R."/>
            <person name="Gladieux P."/>
            <person name="Thoren M.H."/>
            <person name="Johannesson H."/>
        </authorList>
    </citation>
    <scope>NUCLEOTIDE SEQUENCE</scope>
    <source>
        <strain evidence="10">CBS 118394</strain>
    </source>
</reference>
<dbReference type="InterPro" id="IPR051346">
    <property type="entry name" value="OTU_Deubiquitinase"/>
</dbReference>
<evidence type="ECO:0000256" key="6">
    <source>
        <dbReference type="ARBA" id="ARBA00022807"/>
    </source>
</evidence>
<evidence type="ECO:0000313" key="10">
    <source>
        <dbReference type="EMBL" id="KAK3312595.1"/>
    </source>
</evidence>
<comment type="catalytic activity">
    <reaction evidence="1">
        <text>Thiol-dependent hydrolysis of ester, thioester, amide, peptide and isopeptide bonds formed by the C-terminal Gly of ubiquitin (a 76-residue protein attached to proteins as an intracellular targeting signal).</text>
        <dbReference type="EC" id="3.4.19.12"/>
    </reaction>
</comment>
<dbReference type="PANTHER" id="PTHR13367:SF34">
    <property type="match status" value="1"/>
</dbReference>
<evidence type="ECO:0000259" key="8">
    <source>
        <dbReference type="Pfam" id="PF12340"/>
    </source>
</evidence>
<feature type="domain" description="DUF3638" evidence="8">
    <location>
        <begin position="16"/>
        <end position="86"/>
    </location>
</feature>
<reference evidence="10" key="1">
    <citation type="journal article" date="2023" name="Mol. Phylogenet. Evol.">
        <title>Genome-scale phylogeny and comparative genomics of the fungal order Sordariales.</title>
        <authorList>
            <person name="Hensen N."/>
            <person name="Bonometti L."/>
            <person name="Westerberg I."/>
            <person name="Brannstrom I.O."/>
            <person name="Guillou S."/>
            <person name="Cros-Aarteil S."/>
            <person name="Calhoun S."/>
            <person name="Haridas S."/>
            <person name="Kuo A."/>
            <person name="Mondo S."/>
            <person name="Pangilinan J."/>
            <person name="Riley R."/>
            <person name="LaButti K."/>
            <person name="Andreopoulos B."/>
            <person name="Lipzen A."/>
            <person name="Chen C."/>
            <person name="Yan M."/>
            <person name="Daum C."/>
            <person name="Ng V."/>
            <person name="Clum A."/>
            <person name="Steindorff A."/>
            <person name="Ohm R.A."/>
            <person name="Martin F."/>
            <person name="Silar P."/>
            <person name="Natvig D.O."/>
            <person name="Lalanne C."/>
            <person name="Gautier V."/>
            <person name="Ament-Velasquez S.L."/>
            <person name="Kruys A."/>
            <person name="Hutchinson M.I."/>
            <person name="Powell A.J."/>
            <person name="Barry K."/>
            <person name="Miller A.N."/>
            <person name="Grigoriev I.V."/>
            <person name="Debuchy R."/>
            <person name="Gladieux P."/>
            <person name="Hiltunen Thoren M."/>
            <person name="Johannesson H."/>
        </authorList>
    </citation>
    <scope>NUCLEOTIDE SEQUENCE</scope>
    <source>
        <strain evidence="10">CBS 118394</strain>
    </source>
</reference>
<dbReference type="EC" id="3.4.19.12" evidence="2"/>
<evidence type="ECO:0000256" key="7">
    <source>
        <dbReference type="SAM" id="MobiDB-lite"/>
    </source>
</evidence>
<gene>
    <name evidence="10" type="ORF">B0H66DRAFT_607658</name>
</gene>
<accession>A0AAE0HTI9</accession>
<evidence type="ECO:0000256" key="4">
    <source>
        <dbReference type="ARBA" id="ARBA00022786"/>
    </source>
</evidence>
<dbReference type="GO" id="GO:0004843">
    <property type="term" value="F:cysteine-type deubiquitinase activity"/>
    <property type="evidence" value="ECO:0007669"/>
    <property type="project" value="UniProtKB-EC"/>
</dbReference>
<dbReference type="Pfam" id="PF12340">
    <property type="entry name" value="DUF3638"/>
    <property type="match status" value="1"/>
</dbReference>
<dbReference type="Proteomes" id="UP001283341">
    <property type="component" value="Unassembled WGS sequence"/>
</dbReference>
<evidence type="ECO:0000256" key="2">
    <source>
        <dbReference type="ARBA" id="ARBA00012759"/>
    </source>
</evidence>
<dbReference type="Pfam" id="PF12359">
    <property type="entry name" value="DUF3645"/>
    <property type="match status" value="1"/>
</dbReference>
<feature type="compositionally biased region" description="Basic and acidic residues" evidence="7">
    <location>
        <begin position="631"/>
        <end position="643"/>
    </location>
</feature>
<proteinExistence type="predicted"/>
<dbReference type="AlphaFoldDB" id="A0AAE0HTI9"/>
<keyword evidence="5" id="KW-0378">Hydrolase</keyword>
<keyword evidence="4" id="KW-0833">Ubl conjugation pathway</keyword>
<evidence type="ECO:0000259" key="9">
    <source>
        <dbReference type="Pfam" id="PF12359"/>
    </source>
</evidence>
<feature type="region of interest" description="Disordered" evidence="7">
    <location>
        <begin position="660"/>
        <end position="689"/>
    </location>
</feature>
<dbReference type="GO" id="GO:0006508">
    <property type="term" value="P:proteolysis"/>
    <property type="evidence" value="ECO:0007669"/>
    <property type="project" value="UniProtKB-KW"/>
</dbReference>
<feature type="region of interest" description="Disordered" evidence="7">
    <location>
        <begin position="624"/>
        <end position="643"/>
    </location>
</feature>
<protein>
    <recommendedName>
        <fullName evidence="2">ubiquitinyl hydrolase 1</fullName>
        <ecNumber evidence="2">3.4.19.12</ecNumber>
    </recommendedName>
</protein>
<feature type="compositionally biased region" description="Acidic residues" evidence="7">
    <location>
        <begin position="669"/>
        <end position="681"/>
    </location>
</feature>
<keyword evidence="11" id="KW-1185">Reference proteome</keyword>
<keyword evidence="3" id="KW-0645">Protease</keyword>
<dbReference type="PANTHER" id="PTHR13367">
    <property type="entry name" value="UBIQUITIN THIOESTERASE"/>
    <property type="match status" value="1"/>
</dbReference>
<evidence type="ECO:0000313" key="11">
    <source>
        <dbReference type="Proteomes" id="UP001283341"/>
    </source>
</evidence>
<dbReference type="InterPro" id="IPR022105">
    <property type="entry name" value="DUF3645"/>
</dbReference>